<keyword evidence="3" id="KW-0813">Transport</keyword>
<dbReference type="InterPro" id="IPR052017">
    <property type="entry name" value="TSUP"/>
</dbReference>
<feature type="transmembrane region" description="Helical" evidence="8">
    <location>
        <begin position="74"/>
        <end position="95"/>
    </location>
</feature>
<keyword evidence="4 8" id="KW-1003">Cell membrane</keyword>
<dbReference type="Proteomes" id="UP000643405">
    <property type="component" value="Unassembled WGS sequence"/>
</dbReference>
<sequence>MTFFFAALLFGAGFLSGAVNAIAGGGTFLVFGVLTLAGVPPISANATSAIAQFPGYITSSHAYRDDIRAMGRSAIILCILSGIGTLAGAFVLISLDNASFSAIVPWLLLAATGIFAAGPWLRPKRTAMPARRDTPSLAGGLTQLITSVYGGFFGAGMGVMMLATLSLTEGGDYHRINALKCLLSIVIAAVAIAVFASGGVVAWLHAACLVPGAGLGGYAGVWIARRVPQGIVRGFVIAVGVLLAGYYFWRG</sequence>
<keyword evidence="9" id="KW-0732">Signal</keyword>
<keyword evidence="11" id="KW-1185">Reference proteome</keyword>
<keyword evidence="6 8" id="KW-1133">Transmembrane helix</keyword>
<evidence type="ECO:0000256" key="6">
    <source>
        <dbReference type="ARBA" id="ARBA00022989"/>
    </source>
</evidence>
<dbReference type="PANTHER" id="PTHR30269">
    <property type="entry name" value="TRANSMEMBRANE PROTEIN YFCA"/>
    <property type="match status" value="1"/>
</dbReference>
<keyword evidence="7 8" id="KW-0472">Membrane</keyword>
<feature type="transmembrane region" description="Helical" evidence="8">
    <location>
        <begin position="231"/>
        <end position="249"/>
    </location>
</feature>
<evidence type="ECO:0000256" key="5">
    <source>
        <dbReference type="ARBA" id="ARBA00022692"/>
    </source>
</evidence>
<protein>
    <recommendedName>
        <fullName evidence="8">Probable membrane transporter protein</fullName>
    </recommendedName>
</protein>
<dbReference type="GO" id="GO:0005886">
    <property type="term" value="C:plasma membrane"/>
    <property type="evidence" value="ECO:0007669"/>
    <property type="project" value="UniProtKB-SubCell"/>
</dbReference>
<reference evidence="10" key="1">
    <citation type="submission" date="2020-09" db="EMBL/GenBank/DDBJ databases">
        <title>Genome seq and assembly of Tianweitania sp.</title>
        <authorList>
            <person name="Chhetri G."/>
        </authorList>
    </citation>
    <scope>NUCLEOTIDE SEQUENCE</scope>
    <source>
        <strain evidence="10">Rool2</strain>
    </source>
</reference>
<dbReference type="AlphaFoldDB" id="A0A8J6PS80"/>
<feature type="chain" id="PRO_5035149521" description="Probable membrane transporter protein" evidence="9">
    <location>
        <begin position="22"/>
        <end position="251"/>
    </location>
</feature>
<name>A0A8J6PS80_9HYPH</name>
<comment type="caution">
    <text evidence="10">The sequence shown here is derived from an EMBL/GenBank/DDBJ whole genome shotgun (WGS) entry which is preliminary data.</text>
</comment>
<organism evidence="10 11">
    <name type="scientific">Oryzicola mucosus</name>
    <dbReference type="NCBI Taxonomy" id="2767425"/>
    <lineage>
        <taxon>Bacteria</taxon>
        <taxon>Pseudomonadati</taxon>
        <taxon>Pseudomonadota</taxon>
        <taxon>Alphaproteobacteria</taxon>
        <taxon>Hyphomicrobiales</taxon>
        <taxon>Phyllobacteriaceae</taxon>
        <taxon>Oryzicola</taxon>
    </lineage>
</organism>
<evidence type="ECO:0000256" key="2">
    <source>
        <dbReference type="ARBA" id="ARBA00009142"/>
    </source>
</evidence>
<accession>A0A8J6PS80</accession>
<dbReference type="EMBL" id="JACVVX010000001">
    <property type="protein sequence ID" value="MBD0414104.1"/>
    <property type="molecule type" value="Genomic_DNA"/>
</dbReference>
<keyword evidence="5 8" id="KW-0812">Transmembrane</keyword>
<evidence type="ECO:0000256" key="9">
    <source>
        <dbReference type="SAM" id="SignalP"/>
    </source>
</evidence>
<gene>
    <name evidence="10" type="ORF">ICI42_05505</name>
</gene>
<comment type="subcellular location">
    <subcellularLocation>
        <location evidence="1 8">Cell membrane</location>
        <topology evidence="1 8">Multi-pass membrane protein</topology>
    </subcellularLocation>
</comment>
<evidence type="ECO:0000256" key="4">
    <source>
        <dbReference type="ARBA" id="ARBA00022475"/>
    </source>
</evidence>
<feature type="transmembrane region" description="Helical" evidence="8">
    <location>
        <begin position="141"/>
        <end position="165"/>
    </location>
</feature>
<evidence type="ECO:0000256" key="8">
    <source>
        <dbReference type="RuleBase" id="RU363041"/>
    </source>
</evidence>
<evidence type="ECO:0000313" key="11">
    <source>
        <dbReference type="Proteomes" id="UP000643405"/>
    </source>
</evidence>
<proteinExistence type="inferred from homology"/>
<evidence type="ECO:0000256" key="1">
    <source>
        <dbReference type="ARBA" id="ARBA00004651"/>
    </source>
</evidence>
<feature type="transmembrane region" description="Helical" evidence="8">
    <location>
        <begin position="102"/>
        <end position="121"/>
    </location>
</feature>
<dbReference type="InterPro" id="IPR002781">
    <property type="entry name" value="TM_pro_TauE-like"/>
</dbReference>
<feature type="transmembrane region" description="Helical" evidence="8">
    <location>
        <begin position="202"/>
        <end position="224"/>
    </location>
</feature>
<comment type="similarity">
    <text evidence="2 8">Belongs to the 4-toluene sulfonate uptake permease (TSUP) (TC 2.A.102) family.</text>
</comment>
<evidence type="ECO:0000256" key="3">
    <source>
        <dbReference type="ARBA" id="ARBA00022448"/>
    </source>
</evidence>
<evidence type="ECO:0000256" key="7">
    <source>
        <dbReference type="ARBA" id="ARBA00023136"/>
    </source>
</evidence>
<dbReference type="Pfam" id="PF01925">
    <property type="entry name" value="TauE"/>
    <property type="match status" value="1"/>
</dbReference>
<dbReference type="PANTHER" id="PTHR30269:SF0">
    <property type="entry name" value="MEMBRANE TRANSPORTER PROTEIN YFCA-RELATED"/>
    <property type="match status" value="1"/>
</dbReference>
<feature type="signal peptide" evidence="9">
    <location>
        <begin position="1"/>
        <end position="21"/>
    </location>
</feature>
<feature type="transmembrane region" description="Helical" evidence="8">
    <location>
        <begin position="177"/>
        <end position="196"/>
    </location>
</feature>
<evidence type="ECO:0000313" key="10">
    <source>
        <dbReference type="EMBL" id="MBD0414104.1"/>
    </source>
</evidence>
<dbReference type="RefSeq" id="WP_188163481.1">
    <property type="nucleotide sequence ID" value="NZ_JACVVX010000001.1"/>
</dbReference>